<protein>
    <submittedName>
        <fullName evidence="1">Uncharacterized protein</fullName>
    </submittedName>
</protein>
<evidence type="ECO:0000313" key="4">
    <source>
        <dbReference type="Proteomes" id="UP000093779"/>
    </source>
</evidence>
<evidence type="ECO:0000313" key="3">
    <source>
        <dbReference type="Proteomes" id="UP000037594"/>
    </source>
</evidence>
<proteinExistence type="predicted"/>
<gene>
    <name evidence="2" type="ORF">A5726_05480</name>
    <name evidence="1" type="ORF">ACT17_19920</name>
</gene>
<organism evidence="1 3">
    <name type="scientific">Mycolicibacterium conceptionense</name>
    <dbReference type="NCBI Taxonomy" id="451644"/>
    <lineage>
        <taxon>Bacteria</taxon>
        <taxon>Bacillati</taxon>
        <taxon>Actinomycetota</taxon>
        <taxon>Actinomycetes</taxon>
        <taxon>Mycobacteriales</taxon>
        <taxon>Mycobacteriaceae</taxon>
        <taxon>Mycolicibacterium</taxon>
    </lineage>
</organism>
<evidence type="ECO:0000313" key="2">
    <source>
        <dbReference type="EMBL" id="OBF26620.1"/>
    </source>
</evidence>
<dbReference type="PATRIC" id="fig|451644.5.peg.4117"/>
<name>A0A0J8U4Y9_9MYCO</name>
<dbReference type="Proteomes" id="UP000037594">
    <property type="component" value="Unassembled WGS sequence"/>
</dbReference>
<dbReference type="EMBL" id="LZHX01000019">
    <property type="protein sequence ID" value="OBF26620.1"/>
    <property type="molecule type" value="Genomic_DNA"/>
</dbReference>
<dbReference type="RefSeq" id="WP_048896097.1">
    <property type="nucleotide sequence ID" value="NZ_JBEUKP010000013.1"/>
</dbReference>
<evidence type="ECO:0000313" key="1">
    <source>
        <dbReference type="EMBL" id="KMV16481.1"/>
    </source>
</evidence>
<dbReference type="Proteomes" id="UP000093779">
    <property type="component" value="Unassembled WGS sequence"/>
</dbReference>
<dbReference type="OrthoDB" id="5198689at2"/>
<dbReference type="EMBL" id="LFOD01000020">
    <property type="protein sequence ID" value="KMV16481.1"/>
    <property type="molecule type" value="Genomic_DNA"/>
</dbReference>
<reference evidence="2 4" key="2">
    <citation type="submission" date="2016-06" db="EMBL/GenBank/DDBJ databases">
        <authorList>
            <person name="Kjaerup R.B."/>
            <person name="Dalgaard T.S."/>
            <person name="Juul-Madsen H.R."/>
        </authorList>
    </citation>
    <scope>NUCLEOTIDE SEQUENCE [LARGE SCALE GENOMIC DNA]</scope>
    <source>
        <strain evidence="2 4">ACS1953</strain>
    </source>
</reference>
<dbReference type="AlphaFoldDB" id="A0A0J8U4Y9"/>
<sequence>MTLTHPAIRLRRLLGLAVMVTTATTRTLRVRHVSTPLDLITIHWDQRPPAAVAITNNRVPVLHDQRPISVVASPKRTLQNDVPQQRVALYSLGPLVVMSPAHNAIMTARSDKPGLSDPALTFNTMTADDGGDGRCYFTAPAHLHTEGQLRSAGFTPLTLDKPAAWLLQPRDGELWRTGLYRIADAVPMHAHNEADNTIQQEDIVKTQLTVVWWTNTAKPPKSRQRTDYERRTKNHATIDGQLTRCGFAIPEQAIVVTPAADWHLHVNCYNCAYRLWPEYGPPGFRRPVNGDDFPPKPLK</sequence>
<comment type="caution">
    <text evidence="1">The sequence shown here is derived from an EMBL/GenBank/DDBJ whole genome shotgun (WGS) entry which is preliminary data.</text>
</comment>
<reference evidence="1 3" key="1">
    <citation type="submission" date="2015-06" db="EMBL/GenBank/DDBJ databases">
        <title>Genome sequence of Mycobacterium conceptionense strain MLE.</title>
        <authorList>
            <person name="Greninger A.L."/>
            <person name="Cunningham G."/>
            <person name="Chiu C.Y."/>
            <person name="Miller S."/>
        </authorList>
    </citation>
    <scope>NUCLEOTIDE SEQUENCE [LARGE SCALE GENOMIC DNA]</scope>
    <source>
        <strain evidence="1 3">MLE</strain>
    </source>
</reference>
<accession>A0A0J8U4Y9</accession>